<gene>
    <name evidence="1" type="ORF">FGO68_gene2440</name>
</gene>
<dbReference type="Proteomes" id="UP000785679">
    <property type="component" value="Unassembled WGS sequence"/>
</dbReference>
<evidence type="ECO:0000313" key="1">
    <source>
        <dbReference type="EMBL" id="TNV77604.1"/>
    </source>
</evidence>
<protein>
    <submittedName>
        <fullName evidence="1">Uncharacterized protein</fullName>
    </submittedName>
</protein>
<sequence length="166" mass="19692">MIQLPGHSPQPGPLKLSPEQAKNKLAQLINFKLRQSMLHSTPQQLYLEPQFRHLDDLTRKVGRRLERLEGVRGSNESLLMRSRTSCSYMNATFASNCHSRNFTYETQFRVKRETIFITVRPAAHFFKIRVMYREFRNQVRVAFRDFSQGEKSRENTQERCSKRQRN</sequence>
<keyword evidence="2" id="KW-1185">Reference proteome</keyword>
<comment type="caution">
    <text evidence="1">The sequence shown here is derived from an EMBL/GenBank/DDBJ whole genome shotgun (WGS) entry which is preliminary data.</text>
</comment>
<proteinExistence type="predicted"/>
<name>A0A8J8NNQ8_HALGN</name>
<accession>A0A8J8NNQ8</accession>
<dbReference type="AlphaFoldDB" id="A0A8J8NNQ8"/>
<organism evidence="1 2">
    <name type="scientific">Halteria grandinella</name>
    <dbReference type="NCBI Taxonomy" id="5974"/>
    <lineage>
        <taxon>Eukaryota</taxon>
        <taxon>Sar</taxon>
        <taxon>Alveolata</taxon>
        <taxon>Ciliophora</taxon>
        <taxon>Intramacronucleata</taxon>
        <taxon>Spirotrichea</taxon>
        <taxon>Stichotrichia</taxon>
        <taxon>Sporadotrichida</taxon>
        <taxon>Halteriidae</taxon>
        <taxon>Halteria</taxon>
    </lineage>
</organism>
<evidence type="ECO:0000313" key="2">
    <source>
        <dbReference type="Proteomes" id="UP000785679"/>
    </source>
</evidence>
<dbReference type="EMBL" id="RRYP01011630">
    <property type="protein sequence ID" value="TNV77604.1"/>
    <property type="molecule type" value="Genomic_DNA"/>
</dbReference>
<reference evidence="1" key="1">
    <citation type="submission" date="2019-06" db="EMBL/GenBank/DDBJ databases">
        <authorList>
            <person name="Zheng W."/>
        </authorList>
    </citation>
    <scope>NUCLEOTIDE SEQUENCE</scope>
    <source>
        <strain evidence="1">QDHG01</strain>
    </source>
</reference>